<dbReference type="SUPFAM" id="SSF48452">
    <property type="entry name" value="TPR-like"/>
    <property type="match status" value="1"/>
</dbReference>
<reference evidence="3 4" key="1">
    <citation type="submission" date="2019-07" db="EMBL/GenBank/DDBJ databases">
        <title>Whole genome shotgun sequence of Brevifollis gellanilyticus NBRC 108608.</title>
        <authorList>
            <person name="Hosoyama A."/>
            <person name="Uohara A."/>
            <person name="Ohji S."/>
            <person name="Ichikawa N."/>
        </authorList>
    </citation>
    <scope>NUCLEOTIDE SEQUENCE [LARGE SCALE GENOMIC DNA]</scope>
    <source>
        <strain evidence="3 4">NBRC 108608</strain>
    </source>
</reference>
<evidence type="ECO:0000313" key="4">
    <source>
        <dbReference type="Proteomes" id="UP000321577"/>
    </source>
</evidence>
<dbReference type="PANTHER" id="PTHR44366:SF1">
    <property type="entry name" value="UDP-N-ACETYLGLUCOSAMINE--PEPTIDE N-ACETYLGLUCOSAMINYLTRANSFERASE 110 KDA SUBUNIT"/>
    <property type="match status" value="1"/>
</dbReference>
<dbReference type="Pfam" id="PF13424">
    <property type="entry name" value="TPR_12"/>
    <property type="match status" value="1"/>
</dbReference>
<name>A0A512MBA5_9BACT</name>
<organism evidence="3 4">
    <name type="scientific">Brevifollis gellanilyticus</name>
    <dbReference type="NCBI Taxonomy" id="748831"/>
    <lineage>
        <taxon>Bacteria</taxon>
        <taxon>Pseudomonadati</taxon>
        <taxon>Verrucomicrobiota</taxon>
        <taxon>Verrucomicrobiia</taxon>
        <taxon>Verrucomicrobiales</taxon>
        <taxon>Verrucomicrobiaceae</taxon>
    </lineage>
</organism>
<dbReference type="Gene3D" id="1.25.40.10">
    <property type="entry name" value="Tetratricopeptide repeat domain"/>
    <property type="match status" value="2"/>
</dbReference>
<dbReference type="PANTHER" id="PTHR44366">
    <property type="entry name" value="UDP-N-ACETYLGLUCOSAMINE--PEPTIDE N-ACETYLGLUCOSAMINYLTRANSFERASE 110 KDA SUBUNIT"/>
    <property type="match status" value="1"/>
</dbReference>
<keyword evidence="2" id="KW-0732">Signal</keyword>
<keyword evidence="1" id="KW-0802">TPR repeat</keyword>
<feature type="repeat" description="TPR" evidence="1">
    <location>
        <begin position="113"/>
        <end position="146"/>
    </location>
</feature>
<evidence type="ECO:0000256" key="2">
    <source>
        <dbReference type="SAM" id="SignalP"/>
    </source>
</evidence>
<feature type="signal peptide" evidence="2">
    <location>
        <begin position="1"/>
        <end position="22"/>
    </location>
</feature>
<gene>
    <name evidence="3" type="ORF">BGE01nite_33070</name>
</gene>
<dbReference type="InterPro" id="IPR011990">
    <property type="entry name" value="TPR-like_helical_dom_sf"/>
</dbReference>
<dbReference type="Proteomes" id="UP000321577">
    <property type="component" value="Unassembled WGS sequence"/>
</dbReference>
<comment type="caution">
    <text evidence="3">The sequence shown here is derived from an EMBL/GenBank/DDBJ whole genome shotgun (WGS) entry which is preliminary data.</text>
</comment>
<dbReference type="RefSeq" id="WP_170266837.1">
    <property type="nucleotide sequence ID" value="NZ_BKAG01000024.1"/>
</dbReference>
<dbReference type="InterPro" id="IPR037919">
    <property type="entry name" value="OGT"/>
</dbReference>
<feature type="repeat" description="TPR" evidence="1">
    <location>
        <begin position="79"/>
        <end position="112"/>
    </location>
</feature>
<dbReference type="InterPro" id="IPR006597">
    <property type="entry name" value="Sel1-like"/>
</dbReference>
<keyword evidence="4" id="KW-1185">Reference proteome</keyword>
<dbReference type="SMART" id="SM00028">
    <property type="entry name" value="TPR"/>
    <property type="match status" value="5"/>
</dbReference>
<protein>
    <submittedName>
        <fullName evidence="3">Uncharacterized protein</fullName>
    </submittedName>
</protein>
<evidence type="ECO:0000313" key="3">
    <source>
        <dbReference type="EMBL" id="GEP44016.1"/>
    </source>
</evidence>
<dbReference type="GO" id="GO:0097363">
    <property type="term" value="F:protein O-acetylglucosaminyltransferase activity"/>
    <property type="evidence" value="ECO:0007669"/>
    <property type="project" value="TreeGrafter"/>
</dbReference>
<proteinExistence type="predicted"/>
<dbReference type="GO" id="GO:0006493">
    <property type="term" value="P:protein O-linked glycosylation"/>
    <property type="evidence" value="ECO:0007669"/>
    <property type="project" value="InterPro"/>
</dbReference>
<dbReference type="EMBL" id="BKAG01000024">
    <property type="protein sequence ID" value="GEP44016.1"/>
    <property type="molecule type" value="Genomic_DNA"/>
</dbReference>
<feature type="chain" id="PRO_5022094869" evidence="2">
    <location>
        <begin position="23"/>
        <end position="226"/>
    </location>
</feature>
<dbReference type="PROSITE" id="PS50005">
    <property type="entry name" value="TPR"/>
    <property type="match status" value="2"/>
</dbReference>
<accession>A0A512MBA5</accession>
<dbReference type="SMART" id="SM00671">
    <property type="entry name" value="SEL1"/>
    <property type="match status" value="2"/>
</dbReference>
<evidence type="ECO:0000256" key="1">
    <source>
        <dbReference type="PROSITE-ProRule" id="PRU00339"/>
    </source>
</evidence>
<dbReference type="AlphaFoldDB" id="A0A512MBA5"/>
<dbReference type="InterPro" id="IPR019734">
    <property type="entry name" value="TPR_rpt"/>
</dbReference>
<sequence>MHRVNRHLVFASSIFLSVAASAQEKPAAKLEQLPIGQADPLPDHTATLAKKAADAFGKRDWVAARAAYKEMLTVDDKNALAWANLGAVEQQAGRTKEAIECFEQSVKHNASVAQSWNALGLLYSERGDTYLAISMFTRAIHEDPLDARAHNYLAITLRALSWHTAAESELQRAIELNPQYGIAHFNLALLYVDQKPPSIELAKRSYQKALALGVEKDEILERRLKE</sequence>